<reference evidence="8 9" key="1">
    <citation type="submission" date="2021-02" db="EMBL/GenBank/DDBJ databases">
        <title>Variation within the Batrachochytrium salamandrivorans European outbreak.</title>
        <authorList>
            <person name="Kelly M."/>
            <person name="Pasmans F."/>
            <person name="Shea T.P."/>
            <person name="Munoz J.F."/>
            <person name="Carranza S."/>
            <person name="Cuomo C.A."/>
            <person name="Martel A."/>
        </authorList>
    </citation>
    <scope>NUCLEOTIDE SEQUENCE [LARGE SCALE GENOMIC DNA]</scope>
    <source>
        <strain evidence="8 9">AMFP18/2</strain>
    </source>
</reference>
<evidence type="ECO:0000259" key="7">
    <source>
        <dbReference type="SMART" id="SM00650"/>
    </source>
</evidence>
<dbReference type="InterPro" id="IPR029063">
    <property type="entry name" value="SAM-dependent_MTases_sf"/>
</dbReference>
<evidence type="ECO:0000256" key="3">
    <source>
        <dbReference type="ARBA" id="ARBA00022691"/>
    </source>
</evidence>
<feature type="binding site" evidence="5">
    <location>
        <position position="26"/>
    </location>
    <ligand>
        <name>S-adenosyl-L-methionine</name>
        <dbReference type="ChEBI" id="CHEBI:59789"/>
    </ligand>
</feature>
<keyword evidence="3 5" id="KW-0949">S-adenosyl-L-methionine</keyword>
<feature type="binding site" evidence="5">
    <location>
        <position position="163"/>
    </location>
    <ligand>
        <name>S-adenosyl-L-methionine</name>
        <dbReference type="ChEBI" id="CHEBI:59789"/>
    </ligand>
</feature>
<keyword evidence="2 5" id="KW-0808">Transferase</keyword>
<accession>A0ABQ8EYH6</accession>
<dbReference type="InterPro" id="IPR020598">
    <property type="entry name" value="rRNA_Ade_methylase_Trfase_N"/>
</dbReference>
<gene>
    <name evidence="8" type="ORF">BASA50_010470</name>
</gene>
<name>A0ABQ8EYH6_9FUNG</name>
<dbReference type="InterPro" id="IPR001737">
    <property type="entry name" value="KsgA/Erm"/>
</dbReference>
<comment type="caution">
    <text evidence="8">The sequence shown here is derived from an EMBL/GenBank/DDBJ whole genome shotgun (WGS) entry which is preliminary data.</text>
</comment>
<keyword evidence="9" id="KW-1185">Reference proteome</keyword>
<evidence type="ECO:0000256" key="6">
    <source>
        <dbReference type="RuleBase" id="RU362106"/>
    </source>
</evidence>
<evidence type="ECO:0000256" key="4">
    <source>
        <dbReference type="ARBA" id="ARBA00022884"/>
    </source>
</evidence>
<dbReference type="PROSITE" id="PS51689">
    <property type="entry name" value="SAM_RNA_A_N6_MT"/>
    <property type="match status" value="1"/>
</dbReference>
<evidence type="ECO:0000256" key="5">
    <source>
        <dbReference type="PROSITE-ProRule" id="PRU01026"/>
    </source>
</evidence>
<feature type="domain" description="Ribosomal RNA adenine methylase transferase N-terminal" evidence="7">
    <location>
        <begin position="31"/>
        <end position="256"/>
    </location>
</feature>
<feature type="binding site" evidence="5">
    <location>
        <position position="76"/>
    </location>
    <ligand>
        <name>S-adenosyl-L-methionine</name>
        <dbReference type="ChEBI" id="CHEBI:59789"/>
    </ligand>
</feature>
<dbReference type="PANTHER" id="PTHR11727:SF7">
    <property type="entry name" value="DIMETHYLADENOSINE TRANSFERASE-RELATED"/>
    <property type="match status" value="1"/>
</dbReference>
<keyword evidence="1 5" id="KW-0489">Methyltransferase</keyword>
<proteinExistence type="inferred from homology"/>
<dbReference type="Pfam" id="PF00398">
    <property type="entry name" value="RrnaAD"/>
    <property type="match status" value="1"/>
</dbReference>
<dbReference type="Proteomes" id="UP001648503">
    <property type="component" value="Unassembled WGS sequence"/>
</dbReference>
<keyword evidence="6" id="KW-0698">rRNA processing</keyword>
<evidence type="ECO:0000313" key="8">
    <source>
        <dbReference type="EMBL" id="KAH6588827.1"/>
    </source>
</evidence>
<keyword evidence="4 5" id="KW-0694">RNA-binding</keyword>
<evidence type="ECO:0000313" key="9">
    <source>
        <dbReference type="Proteomes" id="UP001648503"/>
    </source>
</evidence>
<sequence>MALPRVAQLLTLYNVRSKKVLGQNFLLNPVVTDRIARYTAPKKTDGRVLHVEVGPGPGGLTRSVLKAGATHLIAVEKDLTMSPLLGQLRDSTPGRFRYILDDMLLSDQLVLFDRIMAQAAECDQDQQIVFEKQLPQPQPSQDDHPIISTATETSFDKVHLVGNLPYSISSQLLAMWMQQAAARQYLFSFPTTEMTLMFQRELCERIEAPAGTKLRGRLSVVCQALFNVKMVTTVDRKLFKPVPKVDGGILRFVPHAEDKLKDVPYDTFVQLVKVLHHHPNSTIRAILKRHHLDAVCDLLPTCGIDPASRSFMLQVDAFIQLARQITKENIQIVHTNPLK</sequence>
<dbReference type="Gene3D" id="3.40.50.150">
    <property type="entry name" value="Vaccinia Virus protein VP39"/>
    <property type="match status" value="1"/>
</dbReference>
<dbReference type="PANTHER" id="PTHR11727">
    <property type="entry name" value="DIMETHYLADENOSINE TRANSFERASE"/>
    <property type="match status" value="1"/>
</dbReference>
<organism evidence="8 9">
    <name type="scientific">Batrachochytrium salamandrivorans</name>
    <dbReference type="NCBI Taxonomy" id="1357716"/>
    <lineage>
        <taxon>Eukaryota</taxon>
        <taxon>Fungi</taxon>
        <taxon>Fungi incertae sedis</taxon>
        <taxon>Chytridiomycota</taxon>
        <taxon>Chytridiomycota incertae sedis</taxon>
        <taxon>Chytridiomycetes</taxon>
        <taxon>Rhizophydiales</taxon>
        <taxon>Rhizophydiales incertae sedis</taxon>
        <taxon>Batrachochytrium</taxon>
    </lineage>
</organism>
<feature type="binding site" evidence="5">
    <location>
        <position position="102"/>
    </location>
    <ligand>
        <name>S-adenosyl-L-methionine</name>
        <dbReference type="ChEBI" id="CHEBI:59789"/>
    </ligand>
</feature>
<dbReference type="EC" id="2.1.1.-" evidence="6"/>
<evidence type="ECO:0000256" key="2">
    <source>
        <dbReference type="ARBA" id="ARBA00022679"/>
    </source>
</evidence>
<evidence type="ECO:0000256" key="1">
    <source>
        <dbReference type="ARBA" id="ARBA00022603"/>
    </source>
</evidence>
<feature type="binding site" evidence="5">
    <location>
        <position position="24"/>
    </location>
    <ligand>
        <name>S-adenosyl-L-methionine</name>
        <dbReference type="ChEBI" id="CHEBI:59789"/>
    </ligand>
</feature>
<dbReference type="EMBL" id="JAFCIX010000491">
    <property type="protein sequence ID" value="KAH6588827.1"/>
    <property type="molecule type" value="Genomic_DNA"/>
</dbReference>
<protein>
    <recommendedName>
        <fullName evidence="6">rRNA adenine N(6)-methyltransferase</fullName>
        <ecNumber evidence="6">2.1.1.-</ecNumber>
    </recommendedName>
</protein>
<comment type="similarity">
    <text evidence="5 6">Belongs to the class I-like SAM-binding methyltransferase superfamily. rRNA adenine N(6)-methyltransferase family.</text>
</comment>
<dbReference type="SUPFAM" id="SSF53335">
    <property type="entry name" value="S-adenosyl-L-methionine-dependent methyltransferases"/>
    <property type="match status" value="1"/>
</dbReference>
<dbReference type="SMART" id="SM00650">
    <property type="entry name" value="rADc"/>
    <property type="match status" value="1"/>
</dbReference>
<feature type="binding site" evidence="5">
    <location>
        <position position="54"/>
    </location>
    <ligand>
        <name>S-adenosyl-L-methionine</name>
        <dbReference type="ChEBI" id="CHEBI:59789"/>
    </ligand>
</feature>